<evidence type="ECO:0008006" key="4">
    <source>
        <dbReference type="Google" id="ProtNLM"/>
    </source>
</evidence>
<evidence type="ECO:0000313" key="2">
    <source>
        <dbReference type="EMBL" id="SHJ93814.1"/>
    </source>
</evidence>
<evidence type="ECO:0000256" key="1">
    <source>
        <dbReference type="SAM" id="Phobius"/>
    </source>
</evidence>
<sequence>MILQILLVYFFVLLFLAGIVILVYGALRDMLSPQVFFMALGLKVVSGVLLGLLYSHYYCSGGDTFAYFDEAVGLASLDSSAFWSEITASTLVSEPVRAIWFMRLVAVFIYVTGADYWLTTVVFSVVSFLGTVYVVRAFSLWDRTFKWPAVLAFMFVPSVVFWSSGLLKESLGGAALCSIVGFYAVFRSSRQHGVGDVFFMVLSILYLGIFKYYIAAMLVPAVVFLFLIQFSKSWLPYWSEWQRASLIVGMLAFPVYVALTWLSPNFQMSRLIAVIQFNHELILSQSTTSTLEVLTVTGTFLDWGINGIYYIFSGLFRPFLFESWAFPVWLSAIENTLLLLITFFALSRKGGVKKLFKIECIIAIVYVASCAALLSYSVPNLGTIARYKVYYFPVLILLLASATVGSFRLGSQK</sequence>
<feature type="transmembrane region" description="Helical" evidence="1">
    <location>
        <begin position="170"/>
        <end position="186"/>
    </location>
</feature>
<feature type="transmembrane region" description="Helical" evidence="1">
    <location>
        <begin position="241"/>
        <end position="262"/>
    </location>
</feature>
<feature type="transmembrane region" description="Helical" evidence="1">
    <location>
        <begin position="293"/>
        <end position="312"/>
    </location>
</feature>
<feature type="transmembrane region" description="Helical" evidence="1">
    <location>
        <begin position="390"/>
        <end position="410"/>
    </location>
</feature>
<dbReference type="AlphaFoldDB" id="A0A1M6NDY0"/>
<feature type="transmembrane region" description="Helical" evidence="1">
    <location>
        <begin position="198"/>
        <end position="229"/>
    </location>
</feature>
<feature type="transmembrane region" description="Helical" evidence="1">
    <location>
        <begin position="116"/>
        <end position="135"/>
    </location>
</feature>
<feature type="transmembrane region" description="Helical" evidence="1">
    <location>
        <begin position="6"/>
        <end position="27"/>
    </location>
</feature>
<keyword evidence="1" id="KW-1133">Transmembrane helix</keyword>
<dbReference type="STRING" id="156994.SAMN04488028_102216"/>
<feature type="transmembrane region" description="Helical" evidence="1">
    <location>
        <begin position="358"/>
        <end position="378"/>
    </location>
</feature>
<dbReference type="Proteomes" id="UP000184474">
    <property type="component" value="Unassembled WGS sequence"/>
</dbReference>
<feature type="transmembrane region" description="Helical" evidence="1">
    <location>
        <begin position="147"/>
        <end position="164"/>
    </location>
</feature>
<feature type="transmembrane region" description="Helical" evidence="1">
    <location>
        <begin position="324"/>
        <end position="346"/>
    </location>
</feature>
<gene>
    <name evidence="2" type="ORF">SAMN04488028_102216</name>
</gene>
<keyword evidence="1" id="KW-0472">Membrane</keyword>
<accession>A0A1M6NDY0</accession>
<keyword evidence="3" id="KW-1185">Reference proteome</keyword>
<dbReference type="EMBL" id="FRAA01000002">
    <property type="protein sequence ID" value="SHJ93814.1"/>
    <property type="molecule type" value="Genomic_DNA"/>
</dbReference>
<name>A0A1M6NDY0_REIAG</name>
<proteinExistence type="predicted"/>
<organism evidence="2 3">
    <name type="scientific">Reichenbachiella agariperforans</name>
    <dbReference type="NCBI Taxonomy" id="156994"/>
    <lineage>
        <taxon>Bacteria</taxon>
        <taxon>Pseudomonadati</taxon>
        <taxon>Bacteroidota</taxon>
        <taxon>Cytophagia</taxon>
        <taxon>Cytophagales</taxon>
        <taxon>Reichenbachiellaceae</taxon>
        <taxon>Reichenbachiella</taxon>
    </lineage>
</organism>
<evidence type="ECO:0000313" key="3">
    <source>
        <dbReference type="Proteomes" id="UP000184474"/>
    </source>
</evidence>
<keyword evidence="1" id="KW-0812">Transmembrane</keyword>
<reference evidence="3" key="1">
    <citation type="submission" date="2016-11" db="EMBL/GenBank/DDBJ databases">
        <authorList>
            <person name="Varghese N."/>
            <person name="Submissions S."/>
        </authorList>
    </citation>
    <scope>NUCLEOTIDE SEQUENCE [LARGE SCALE GENOMIC DNA]</scope>
    <source>
        <strain evidence="3">DSM 26134</strain>
    </source>
</reference>
<protein>
    <recommendedName>
        <fullName evidence="4">Dolichyl-phosphate-mannose-protein mannosyltransferase</fullName>
    </recommendedName>
</protein>
<feature type="transmembrane region" description="Helical" evidence="1">
    <location>
        <begin position="34"/>
        <end position="54"/>
    </location>
</feature>